<dbReference type="GO" id="GO:0050660">
    <property type="term" value="F:flavin adenine dinucleotide binding"/>
    <property type="evidence" value="ECO:0007669"/>
    <property type="project" value="InterPro"/>
</dbReference>
<feature type="domain" description="Pyridine nucleotide-disulphide oxidoreductase dimerisation" evidence="19">
    <location>
        <begin position="358"/>
        <end position="466"/>
    </location>
</feature>
<dbReference type="SUPFAM" id="SSF55424">
    <property type="entry name" value="FAD/NAD-linked reductases, dimerisation (C-terminal) domain"/>
    <property type="match status" value="1"/>
</dbReference>
<comment type="caution">
    <text evidence="21">The sequence shown here is derived from an EMBL/GenBank/DDBJ whole genome shotgun (WGS) entry which is preliminary data.</text>
</comment>
<keyword evidence="7" id="KW-0479">Metal-binding</keyword>
<evidence type="ECO:0000256" key="13">
    <source>
        <dbReference type="ARBA" id="ARBA00023284"/>
    </source>
</evidence>
<dbReference type="SUPFAM" id="SSF51905">
    <property type="entry name" value="FAD/NAD(P)-binding domain"/>
    <property type="match status" value="1"/>
</dbReference>
<dbReference type="Gene3D" id="3.50.50.60">
    <property type="entry name" value="FAD/NAD(P)-binding domain"/>
    <property type="match status" value="2"/>
</dbReference>
<dbReference type="InterPro" id="IPR021179">
    <property type="entry name" value="Mercury_reductase_MerA"/>
</dbReference>
<keyword evidence="6 18" id="KW-0285">Flavoprotein</keyword>
<feature type="binding site" evidence="16">
    <location>
        <begin position="193"/>
        <end position="200"/>
    </location>
    <ligand>
        <name>NAD(+)</name>
        <dbReference type="ChEBI" id="CHEBI:57540"/>
    </ligand>
</feature>
<dbReference type="GO" id="GO:0045340">
    <property type="term" value="F:mercury ion binding"/>
    <property type="evidence" value="ECO:0007669"/>
    <property type="project" value="InterPro"/>
</dbReference>
<evidence type="ECO:0000256" key="1">
    <source>
        <dbReference type="ARBA" id="ARBA00007532"/>
    </source>
</evidence>
<dbReference type="GO" id="GO:0016668">
    <property type="term" value="F:oxidoreductase activity, acting on a sulfur group of donors, NAD(P) as acceptor"/>
    <property type="evidence" value="ECO:0007669"/>
    <property type="project" value="InterPro"/>
</dbReference>
<keyword evidence="8 16" id="KW-0274">FAD</keyword>
<evidence type="ECO:0000256" key="14">
    <source>
        <dbReference type="ARBA" id="ARBA00031725"/>
    </source>
</evidence>
<dbReference type="PIRSF" id="PIRSF000350">
    <property type="entry name" value="Mercury_reductase_MerA"/>
    <property type="match status" value="1"/>
</dbReference>
<dbReference type="Proteomes" id="UP000028702">
    <property type="component" value="Unassembled WGS sequence"/>
</dbReference>
<comment type="subunit">
    <text evidence="2">Homodimer.</text>
</comment>
<evidence type="ECO:0000256" key="5">
    <source>
        <dbReference type="ARBA" id="ARBA00022466"/>
    </source>
</evidence>
<dbReference type="GO" id="GO:0003955">
    <property type="term" value="F:NAD(P)H dehydrogenase (quinone) activity"/>
    <property type="evidence" value="ECO:0007669"/>
    <property type="project" value="TreeGrafter"/>
</dbReference>
<dbReference type="EC" id="1.16.1.1" evidence="3"/>
<dbReference type="STRING" id="1333998.M2A_3347"/>
<dbReference type="InterPro" id="IPR004099">
    <property type="entry name" value="Pyr_nucl-diS_OxRdtase_dimer"/>
</dbReference>
<dbReference type="InterPro" id="IPR036188">
    <property type="entry name" value="FAD/NAD-bd_sf"/>
</dbReference>
<protein>
    <recommendedName>
        <fullName evidence="4">Mercuric reductase</fullName>
        <ecNumber evidence="3">1.16.1.1</ecNumber>
    </recommendedName>
    <alternativeName>
        <fullName evidence="14">Hg(II) reductase</fullName>
    </alternativeName>
</protein>
<evidence type="ECO:0000256" key="9">
    <source>
        <dbReference type="ARBA" id="ARBA00022857"/>
    </source>
</evidence>
<keyword evidence="5" id="KW-0475">Mercuric resistance</keyword>
<dbReference type="AlphaFoldDB" id="A0A081BFN0"/>
<evidence type="ECO:0000259" key="20">
    <source>
        <dbReference type="Pfam" id="PF07992"/>
    </source>
</evidence>
<dbReference type="PANTHER" id="PTHR43014:SF4">
    <property type="entry name" value="PYRIDINE NUCLEOTIDE-DISULFIDE OXIDOREDUCTASE RCLA-RELATED"/>
    <property type="match status" value="1"/>
</dbReference>
<dbReference type="Pfam" id="PF07992">
    <property type="entry name" value="Pyr_redox_2"/>
    <property type="match status" value="1"/>
</dbReference>
<feature type="binding site" evidence="16">
    <location>
        <position position="323"/>
    </location>
    <ligand>
        <name>FAD</name>
        <dbReference type="ChEBI" id="CHEBI:57692"/>
    </ligand>
</feature>
<keyword evidence="22" id="KW-1185">Reference proteome</keyword>
<dbReference type="Pfam" id="PF02852">
    <property type="entry name" value="Pyr_redox_dim"/>
    <property type="match status" value="1"/>
</dbReference>
<gene>
    <name evidence="21" type="ORF">M2A_3347</name>
</gene>
<organism evidence="21 22">
    <name type="scientific">Tepidicaulis marinus</name>
    <dbReference type="NCBI Taxonomy" id="1333998"/>
    <lineage>
        <taxon>Bacteria</taxon>
        <taxon>Pseudomonadati</taxon>
        <taxon>Pseudomonadota</taxon>
        <taxon>Alphaproteobacteria</taxon>
        <taxon>Hyphomicrobiales</taxon>
        <taxon>Parvibaculaceae</taxon>
        <taxon>Tepidicaulis</taxon>
    </lineage>
</organism>
<dbReference type="GO" id="GO:0050787">
    <property type="term" value="P:detoxification of mercury ion"/>
    <property type="evidence" value="ECO:0007669"/>
    <property type="project" value="InterPro"/>
</dbReference>
<evidence type="ECO:0000256" key="18">
    <source>
        <dbReference type="RuleBase" id="RU003691"/>
    </source>
</evidence>
<keyword evidence="16" id="KW-0520">NAD</keyword>
<keyword evidence="9" id="KW-0521">NADP</keyword>
<evidence type="ECO:0000313" key="22">
    <source>
        <dbReference type="Proteomes" id="UP000028702"/>
    </source>
</evidence>
<evidence type="ECO:0000256" key="4">
    <source>
        <dbReference type="ARBA" id="ARBA00014791"/>
    </source>
</evidence>
<evidence type="ECO:0000256" key="7">
    <source>
        <dbReference type="ARBA" id="ARBA00022723"/>
    </source>
</evidence>
<dbReference type="InterPro" id="IPR012999">
    <property type="entry name" value="Pyr_OxRdtase_I_AS"/>
</dbReference>
<feature type="binding site" evidence="16">
    <location>
        <position position="282"/>
    </location>
    <ligand>
        <name>NAD(+)</name>
        <dbReference type="ChEBI" id="CHEBI:57540"/>
    </ligand>
</feature>
<dbReference type="PRINTS" id="PR00411">
    <property type="entry name" value="PNDRDTASEI"/>
</dbReference>
<evidence type="ECO:0000256" key="12">
    <source>
        <dbReference type="ARBA" id="ARBA00023157"/>
    </source>
</evidence>
<proteinExistence type="inferred from homology"/>
<keyword evidence="12" id="KW-1015">Disulfide bond</keyword>
<dbReference type="RefSeq" id="WP_045449878.1">
    <property type="nucleotide sequence ID" value="NZ_BBIO01000036.1"/>
</dbReference>
<sequence>MNERLKPSHCCTPNARSRTTYDLAVIGAGSAGFSAAITAAEQGASVALIGHGTIGGTCVNVGCVPSKTMMRAAEALHGARAAGRFPGLTGDAQVNDWRRLIAAKDDLVSTLRQKKYADLLPEYDGITYLEGAARLNGAGVLVENGPVAADNIIIATGGRPAVPPIPGIKTVAYLTSTTLLELETLPRSLIVIGGGYIGVELAQMMARMGVEVTVICRSRLLPQVEPEVSDALAAAFRAEGITLHCGITYDACCEDETGVTVCVSEGGKTVELKAERLLVATGRIPNTATLGLAEAGVAQDARGAIVVDDHMRTSKAGVYAAGDVTNRDQFVYMAAYGAKLAAKNALNGDSLVYDNGTMPWVVFTGPQVAGVGLTEAEARATGHEVKTSVLTLDNVPRALAARDTRGLIKLVADAKTDRLLGGVIMAPEGADSIQTLALTLKFGMTTKALGEMIFPYLTTVEGLKLAAQTFDKDVAKLSCCAG</sequence>
<evidence type="ECO:0000256" key="6">
    <source>
        <dbReference type="ARBA" id="ARBA00022630"/>
    </source>
</evidence>
<keyword evidence="10" id="KW-0476">Mercury</keyword>
<comment type="cofactor">
    <cofactor evidence="16">
        <name>FAD</name>
        <dbReference type="ChEBI" id="CHEBI:57692"/>
    </cofactor>
    <text evidence="16">Binds 1 FAD per subunit.</text>
</comment>
<dbReference type="GO" id="GO:0050661">
    <property type="term" value="F:NADP binding"/>
    <property type="evidence" value="ECO:0007669"/>
    <property type="project" value="InterPro"/>
</dbReference>
<keyword evidence="16" id="KW-0547">Nucleotide-binding</keyword>
<comment type="similarity">
    <text evidence="1 18">Belongs to the class-I pyridine nucleotide-disulfide oxidoreductase family.</text>
</comment>
<evidence type="ECO:0000259" key="19">
    <source>
        <dbReference type="Pfam" id="PF02852"/>
    </source>
</evidence>
<name>A0A081BFN0_9HYPH</name>
<evidence type="ECO:0000256" key="11">
    <source>
        <dbReference type="ARBA" id="ARBA00023002"/>
    </source>
</evidence>
<evidence type="ECO:0000313" key="21">
    <source>
        <dbReference type="EMBL" id="GAK46848.1"/>
    </source>
</evidence>
<accession>A0A081BFN0</accession>
<feature type="domain" description="FAD/NAD(P)-binding" evidence="20">
    <location>
        <begin position="21"/>
        <end position="334"/>
    </location>
</feature>
<keyword evidence="11 18" id="KW-0560">Oxidoreductase</keyword>
<evidence type="ECO:0000256" key="16">
    <source>
        <dbReference type="PIRSR" id="PIRSR000350-3"/>
    </source>
</evidence>
<feature type="binding site" evidence="16">
    <location>
        <position position="67"/>
    </location>
    <ligand>
        <name>FAD</name>
        <dbReference type="ChEBI" id="CHEBI:57692"/>
    </ligand>
</feature>
<feature type="disulfide bond" description="Redox-active" evidence="17">
    <location>
        <begin position="58"/>
        <end position="63"/>
    </location>
</feature>
<dbReference type="Gene3D" id="3.30.390.30">
    <property type="match status" value="1"/>
</dbReference>
<dbReference type="NCBIfam" id="TIGR02053">
    <property type="entry name" value="MerA"/>
    <property type="match status" value="1"/>
</dbReference>
<dbReference type="InterPro" id="IPR023753">
    <property type="entry name" value="FAD/NAD-binding_dom"/>
</dbReference>
<dbReference type="FunFam" id="3.30.390.30:FF:000001">
    <property type="entry name" value="Dihydrolipoyl dehydrogenase"/>
    <property type="match status" value="1"/>
</dbReference>
<reference evidence="21 22" key="1">
    <citation type="submission" date="2014-07" db="EMBL/GenBank/DDBJ databases">
        <title>Tepidicaulis marinum gen. nov., sp. nov., a novel marine bacterium denitrifying nitrate to nitrous oxide strictly under microaerobic conditions.</title>
        <authorList>
            <person name="Takeuchi M."/>
            <person name="Yamagishi T."/>
            <person name="Kamagata Y."/>
            <person name="Oshima K."/>
            <person name="Hattori M."/>
            <person name="Katayama T."/>
            <person name="Hanada S."/>
            <person name="Tamaki H."/>
            <person name="Marumo K."/>
            <person name="Maeda H."/>
            <person name="Nedachi M."/>
            <person name="Iwasaki W."/>
            <person name="Suwa Y."/>
            <person name="Sakata S."/>
        </authorList>
    </citation>
    <scope>NUCLEOTIDE SEQUENCE [LARGE SCALE GENOMIC DNA]</scope>
    <source>
        <strain evidence="21 22">MA2</strain>
    </source>
</reference>
<evidence type="ECO:0000256" key="3">
    <source>
        <dbReference type="ARBA" id="ARBA00012661"/>
    </source>
</evidence>
<evidence type="ECO:0000256" key="17">
    <source>
        <dbReference type="PIRSR" id="PIRSR000350-4"/>
    </source>
</evidence>
<dbReference type="PRINTS" id="PR00368">
    <property type="entry name" value="FADPNR"/>
</dbReference>
<evidence type="ECO:0000256" key="10">
    <source>
        <dbReference type="ARBA" id="ARBA00022914"/>
    </source>
</evidence>
<dbReference type="InterPro" id="IPR016156">
    <property type="entry name" value="FAD/NAD-linked_Rdtase_dimer_sf"/>
</dbReference>
<evidence type="ECO:0000256" key="15">
    <source>
        <dbReference type="ARBA" id="ARBA00048984"/>
    </source>
</evidence>
<evidence type="ECO:0000256" key="8">
    <source>
        <dbReference type="ARBA" id="ARBA00022827"/>
    </source>
</evidence>
<dbReference type="InterPro" id="IPR001100">
    <property type="entry name" value="Pyr_nuc-diS_OxRdtase"/>
</dbReference>
<dbReference type="EMBL" id="BBIO01000036">
    <property type="protein sequence ID" value="GAK46848.1"/>
    <property type="molecule type" value="Genomic_DNA"/>
</dbReference>
<evidence type="ECO:0000256" key="2">
    <source>
        <dbReference type="ARBA" id="ARBA00011738"/>
    </source>
</evidence>
<comment type="catalytic activity">
    <reaction evidence="15">
        <text>Hg + NADP(+) + H(+) = Hg(2+) + NADPH</text>
        <dbReference type="Rhea" id="RHEA:23856"/>
        <dbReference type="ChEBI" id="CHEBI:15378"/>
        <dbReference type="ChEBI" id="CHEBI:16170"/>
        <dbReference type="ChEBI" id="CHEBI:16793"/>
        <dbReference type="ChEBI" id="CHEBI:57783"/>
        <dbReference type="ChEBI" id="CHEBI:58349"/>
        <dbReference type="EC" id="1.16.1.1"/>
    </reaction>
</comment>
<keyword evidence="13 18" id="KW-0676">Redox-active center</keyword>
<dbReference type="PROSITE" id="PS00076">
    <property type="entry name" value="PYRIDINE_REDOX_1"/>
    <property type="match status" value="1"/>
</dbReference>
<dbReference type="eggNOG" id="COG1249">
    <property type="taxonomic scope" value="Bacteria"/>
</dbReference>
<dbReference type="PANTHER" id="PTHR43014">
    <property type="entry name" value="MERCURIC REDUCTASE"/>
    <property type="match status" value="1"/>
</dbReference>
<dbReference type="GO" id="GO:0016152">
    <property type="term" value="F:mercury (II) reductase (NADP+) activity"/>
    <property type="evidence" value="ECO:0007669"/>
    <property type="project" value="UniProtKB-EC"/>
</dbReference>